<accession>A0ACB8A3J3</accession>
<dbReference type="EMBL" id="MU267891">
    <property type="protein sequence ID" value="KAH7907578.1"/>
    <property type="molecule type" value="Genomic_DNA"/>
</dbReference>
<reference evidence="1" key="1">
    <citation type="journal article" date="2021" name="New Phytol.">
        <title>Evolutionary innovations through gain and loss of genes in the ectomycorrhizal Boletales.</title>
        <authorList>
            <person name="Wu G."/>
            <person name="Miyauchi S."/>
            <person name="Morin E."/>
            <person name="Kuo A."/>
            <person name="Drula E."/>
            <person name="Varga T."/>
            <person name="Kohler A."/>
            <person name="Feng B."/>
            <person name="Cao Y."/>
            <person name="Lipzen A."/>
            <person name="Daum C."/>
            <person name="Hundley H."/>
            <person name="Pangilinan J."/>
            <person name="Johnson J."/>
            <person name="Barry K."/>
            <person name="LaButti K."/>
            <person name="Ng V."/>
            <person name="Ahrendt S."/>
            <person name="Min B."/>
            <person name="Choi I.G."/>
            <person name="Park H."/>
            <person name="Plett J.M."/>
            <person name="Magnuson J."/>
            <person name="Spatafora J.W."/>
            <person name="Nagy L.G."/>
            <person name="Henrissat B."/>
            <person name="Grigoriev I.V."/>
            <person name="Yang Z.L."/>
            <person name="Xu J."/>
            <person name="Martin F.M."/>
        </authorList>
    </citation>
    <scope>NUCLEOTIDE SEQUENCE</scope>
    <source>
        <strain evidence="1">ATCC 28755</strain>
    </source>
</reference>
<protein>
    <submittedName>
        <fullName evidence="1">Uncharacterized protein</fullName>
    </submittedName>
</protein>
<name>A0ACB8A3J3_9AGAM</name>
<comment type="caution">
    <text evidence="1">The sequence shown here is derived from an EMBL/GenBank/DDBJ whole genome shotgun (WGS) entry which is preliminary data.</text>
</comment>
<gene>
    <name evidence="1" type="ORF">BJ138DRAFT_1014250</name>
</gene>
<sequence>MPPHNAKGKNQHAPILKADDEVLVAALRKYHCEKLCSNVKISARLAADYDIHMSDTSVKRRRKALGFTSSGPTIKGISTHNAEQLVIAEMNKDPAQRHGIHTIQQKVAYHSEVHLPRKFVSDVMHIHAPEGFEKREPTAKKIFRVKKVPVGIHERWAGDGHDKLYKIGYAVWAVVDDATGRWLGAWVVPSNRMGEIVAYLFLCLVEEYKGIPLQFTTDCGSETTKLYGLANSLREIFHPEYDNSELPAHVYLRSVHNISVERSWLRLRLDWGDNVVVFFNQGIEDGLYNPQDPQQYELCQWIWPKLLRKDLQETMAFRNGARMRKDKDKVGPSGMSRNEAFSMPEQWGGRNCLLPVDVSVIQEIKMEMGGDALLEFTSAEFSARAQAVYDTLGITTLTIENIWHVFQTMYPLVFP</sequence>
<proteinExistence type="predicted"/>
<keyword evidence="2" id="KW-1185">Reference proteome</keyword>
<evidence type="ECO:0000313" key="2">
    <source>
        <dbReference type="Proteomes" id="UP000790377"/>
    </source>
</evidence>
<evidence type="ECO:0000313" key="1">
    <source>
        <dbReference type="EMBL" id="KAH7907578.1"/>
    </source>
</evidence>
<dbReference type="Proteomes" id="UP000790377">
    <property type="component" value="Unassembled WGS sequence"/>
</dbReference>
<organism evidence="1 2">
    <name type="scientific">Hygrophoropsis aurantiaca</name>
    <dbReference type="NCBI Taxonomy" id="72124"/>
    <lineage>
        <taxon>Eukaryota</taxon>
        <taxon>Fungi</taxon>
        <taxon>Dikarya</taxon>
        <taxon>Basidiomycota</taxon>
        <taxon>Agaricomycotina</taxon>
        <taxon>Agaricomycetes</taxon>
        <taxon>Agaricomycetidae</taxon>
        <taxon>Boletales</taxon>
        <taxon>Coniophorineae</taxon>
        <taxon>Hygrophoropsidaceae</taxon>
        <taxon>Hygrophoropsis</taxon>
    </lineage>
</organism>